<feature type="domain" description="Type I restriction modification DNA specificity" evidence="4">
    <location>
        <begin position="25"/>
        <end position="162"/>
    </location>
</feature>
<dbReference type="OrthoDB" id="5679005at2"/>
<dbReference type="GO" id="GO:0009035">
    <property type="term" value="F:type I site-specific deoxyribonuclease activity"/>
    <property type="evidence" value="ECO:0007669"/>
    <property type="project" value="UniProtKB-EC"/>
</dbReference>
<keyword evidence="5" id="KW-0378">Hydrolase</keyword>
<dbReference type="STRING" id="931626.Awo_c17100"/>
<evidence type="ECO:0000313" key="6">
    <source>
        <dbReference type="Proteomes" id="UP000007177"/>
    </source>
</evidence>
<name>H6LHW0_ACEWD</name>
<dbReference type="eggNOG" id="COG0732">
    <property type="taxonomic scope" value="Bacteria"/>
</dbReference>
<dbReference type="InterPro" id="IPR000055">
    <property type="entry name" value="Restrct_endonuc_typeI_TRD"/>
</dbReference>
<dbReference type="RefSeq" id="WP_014356090.1">
    <property type="nucleotide sequence ID" value="NC_016894.1"/>
</dbReference>
<comment type="similarity">
    <text evidence="1">Belongs to the type-I restriction system S methylase family.</text>
</comment>
<dbReference type="GO" id="GO:0003677">
    <property type="term" value="F:DNA binding"/>
    <property type="evidence" value="ECO:0007669"/>
    <property type="project" value="UniProtKB-KW"/>
</dbReference>
<dbReference type="Pfam" id="PF01420">
    <property type="entry name" value="Methylase_S"/>
    <property type="match status" value="1"/>
</dbReference>
<keyword evidence="6" id="KW-1185">Reference proteome</keyword>
<dbReference type="KEGG" id="awo:Awo_c17100"/>
<accession>H6LHW0</accession>
<dbReference type="GO" id="GO:0032259">
    <property type="term" value="P:methylation"/>
    <property type="evidence" value="ECO:0007669"/>
    <property type="project" value="UniProtKB-KW"/>
</dbReference>
<protein>
    <submittedName>
        <fullName evidence="5">Type I restriction-modification system methylase subunit HsdA</fullName>
        <ecNumber evidence="5">3.1.21.3</ecNumber>
    </submittedName>
</protein>
<organism evidence="5 6">
    <name type="scientific">Acetobacterium woodii (strain ATCC 29683 / DSM 1030 / JCM 2381 / KCTC 1655 / WB1)</name>
    <dbReference type="NCBI Taxonomy" id="931626"/>
    <lineage>
        <taxon>Bacteria</taxon>
        <taxon>Bacillati</taxon>
        <taxon>Bacillota</taxon>
        <taxon>Clostridia</taxon>
        <taxon>Eubacteriales</taxon>
        <taxon>Eubacteriaceae</taxon>
        <taxon>Acetobacterium</taxon>
    </lineage>
</organism>
<dbReference type="GO" id="GO:0008168">
    <property type="term" value="F:methyltransferase activity"/>
    <property type="evidence" value="ECO:0007669"/>
    <property type="project" value="UniProtKB-KW"/>
</dbReference>
<evidence type="ECO:0000256" key="3">
    <source>
        <dbReference type="ARBA" id="ARBA00023125"/>
    </source>
</evidence>
<dbReference type="AlphaFoldDB" id="H6LHW0"/>
<evidence type="ECO:0000259" key="4">
    <source>
        <dbReference type="Pfam" id="PF01420"/>
    </source>
</evidence>
<dbReference type="GO" id="GO:0009307">
    <property type="term" value="P:DNA restriction-modification system"/>
    <property type="evidence" value="ECO:0007669"/>
    <property type="project" value="UniProtKB-KW"/>
</dbReference>
<dbReference type="EMBL" id="CP002987">
    <property type="protein sequence ID" value="AFA48490.1"/>
    <property type="molecule type" value="Genomic_DNA"/>
</dbReference>
<gene>
    <name evidence="5" type="primary">hsdA</name>
    <name evidence="5" type="ordered locus">Awo_c17100</name>
</gene>
<sequence>MKKFNKVVDFVSGTPQFRITESFDEQSPIYTFYSQTDLSEDLIGIITEDIDKKRVRTKDDVNTLCTGDVLFSLISGSAAVIGAAHQGYLYTQNFVKLIPEEKIDPQFLVYLLNENSVIKKQLLIGLQGSQVLKYSLKQIKDLEIPILPHLEKQKIIGEIYFKQLRVQALKNRVAKQEMMIRLQQLEEVTKHDRESI</sequence>
<evidence type="ECO:0000256" key="1">
    <source>
        <dbReference type="ARBA" id="ARBA00010923"/>
    </source>
</evidence>
<evidence type="ECO:0000313" key="5">
    <source>
        <dbReference type="EMBL" id="AFA48490.1"/>
    </source>
</evidence>
<dbReference type="InterPro" id="IPR052021">
    <property type="entry name" value="Type-I_RS_S_subunit"/>
</dbReference>
<reference evidence="6" key="1">
    <citation type="submission" date="2011-07" db="EMBL/GenBank/DDBJ databases">
        <title>Complete genome sequence of Acetobacterium woodii.</title>
        <authorList>
            <person name="Poehlein A."/>
            <person name="Schmidt S."/>
            <person name="Kaster A.-K."/>
            <person name="Goenrich M."/>
            <person name="Vollmers J."/>
            <person name="Thuermer A."/>
            <person name="Gottschalk G."/>
            <person name="Thauer R.K."/>
            <person name="Daniel R."/>
            <person name="Mueller V."/>
        </authorList>
    </citation>
    <scope>NUCLEOTIDE SEQUENCE [LARGE SCALE GENOMIC DNA]</scope>
    <source>
        <strain evidence="6">ATCC 29683 / DSM 1030 / JCM 2381 / KCTC 1655 / WB1</strain>
    </source>
</reference>
<dbReference type="SUPFAM" id="SSF116734">
    <property type="entry name" value="DNA methylase specificity domain"/>
    <property type="match status" value="1"/>
</dbReference>
<keyword evidence="3" id="KW-0238">DNA-binding</keyword>
<reference evidence="5 6" key="2">
    <citation type="journal article" date="2012" name="PLoS ONE">
        <title>An ancient pathway combining carbon dioxide fixation with the generation and utilization of a sodium ion gradient for ATP synthesis.</title>
        <authorList>
            <person name="Poehlein A."/>
            <person name="Schmidt S."/>
            <person name="Kaster A.K."/>
            <person name="Goenrich M."/>
            <person name="Vollmers J."/>
            <person name="Thurmer A."/>
            <person name="Bertsch J."/>
            <person name="Schuchmann K."/>
            <person name="Voigt B."/>
            <person name="Hecker M."/>
            <person name="Daniel R."/>
            <person name="Thauer R.K."/>
            <person name="Gottschalk G."/>
            <person name="Muller V."/>
        </authorList>
    </citation>
    <scope>NUCLEOTIDE SEQUENCE [LARGE SCALE GENOMIC DNA]</scope>
    <source>
        <strain evidence="6">ATCC 29683 / DSM 1030 / JCM 2381 / KCTC 1655 / WB1</strain>
    </source>
</reference>
<evidence type="ECO:0000256" key="2">
    <source>
        <dbReference type="ARBA" id="ARBA00022747"/>
    </source>
</evidence>
<dbReference type="Proteomes" id="UP000007177">
    <property type="component" value="Chromosome"/>
</dbReference>
<dbReference type="Gene3D" id="3.90.220.20">
    <property type="entry name" value="DNA methylase specificity domains"/>
    <property type="match status" value="1"/>
</dbReference>
<dbReference type="InterPro" id="IPR044946">
    <property type="entry name" value="Restrct_endonuc_typeI_TRD_sf"/>
</dbReference>
<keyword evidence="5" id="KW-0489">Methyltransferase</keyword>
<dbReference type="HOGENOM" id="CLU_120896_0_0_9"/>
<dbReference type="PANTHER" id="PTHR30408:SF12">
    <property type="entry name" value="TYPE I RESTRICTION ENZYME MJAVIII SPECIFICITY SUBUNIT"/>
    <property type="match status" value="1"/>
</dbReference>
<dbReference type="EC" id="3.1.21.3" evidence="5"/>
<dbReference type="PANTHER" id="PTHR30408">
    <property type="entry name" value="TYPE-1 RESTRICTION ENZYME ECOKI SPECIFICITY PROTEIN"/>
    <property type="match status" value="1"/>
</dbReference>
<proteinExistence type="inferred from homology"/>
<keyword evidence="5" id="KW-0808">Transferase</keyword>
<keyword evidence="2" id="KW-0680">Restriction system</keyword>